<dbReference type="PANTHER" id="PTHR41247">
    <property type="entry name" value="HTH-TYPE TRANSCRIPTIONAL REPRESSOR YCNK"/>
    <property type="match status" value="1"/>
</dbReference>
<protein>
    <submittedName>
        <fullName evidence="1">Nitrous oxide reductase maturation protein, outer-membrane lipoprotein NosL</fullName>
    </submittedName>
</protein>
<evidence type="ECO:0000313" key="1">
    <source>
        <dbReference type="EMBL" id="SFZ97451.1"/>
    </source>
</evidence>
<reference evidence="1" key="1">
    <citation type="submission" date="2016-10" db="EMBL/GenBank/DDBJ databases">
        <authorList>
            <person name="de Groot N.N."/>
        </authorList>
    </citation>
    <scope>NUCLEOTIDE SEQUENCE</scope>
</reference>
<keyword evidence="1" id="KW-0449">Lipoprotein</keyword>
<dbReference type="PANTHER" id="PTHR41247:SF1">
    <property type="entry name" value="HTH-TYPE TRANSCRIPTIONAL REPRESSOR YCNK"/>
    <property type="match status" value="1"/>
</dbReference>
<dbReference type="InterPro" id="IPR008719">
    <property type="entry name" value="N2O_reductase_NosL"/>
</dbReference>
<gene>
    <name evidence="1" type="ORF">MNB_SV-5-1307</name>
</gene>
<name>A0A1W1EBP7_9ZZZZ</name>
<sequence length="115" mass="13434">MVTSDRRNSVQVINPETGKSYMFDDIGCMFLWFVEDKIEWQDKAKVWINDVDTGKWIDAKEAYYSAGNITPMAYGFAAHAKKDNIIKKNKEVIMYDALPKLIIEMEEKNNNRRAY</sequence>
<organism evidence="1">
    <name type="scientific">hydrothermal vent metagenome</name>
    <dbReference type="NCBI Taxonomy" id="652676"/>
    <lineage>
        <taxon>unclassified sequences</taxon>
        <taxon>metagenomes</taxon>
        <taxon>ecological metagenomes</taxon>
    </lineage>
</organism>
<proteinExistence type="predicted"/>
<dbReference type="SUPFAM" id="SSF160387">
    <property type="entry name" value="NosL/MerB-like"/>
    <property type="match status" value="1"/>
</dbReference>
<dbReference type="EMBL" id="FPKX01000006">
    <property type="protein sequence ID" value="SFZ97451.1"/>
    <property type="molecule type" value="Genomic_DNA"/>
</dbReference>
<dbReference type="AlphaFoldDB" id="A0A1W1EBP7"/>
<accession>A0A1W1EBP7</accession>